<name>A0A6J6C2W0_9ZZZZ</name>
<dbReference type="InterPro" id="IPR000792">
    <property type="entry name" value="Tscrpt_reg_LuxR_C"/>
</dbReference>
<dbReference type="InterPro" id="IPR058245">
    <property type="entry name" value="NreC/VraR/RcsB-like_REC"/>
</dbReference>
<protein>
    <submittedName>
        <fullName evidence="5">Unannotated protein</fullName>
    </submittedName>
</protein>
<proteinExistence type="predicted"/>
<dbReference type="InterPro" id="IPR011006">
    <property type="entry name" value="CheY-like_superfamily"/>
</dbReference>
<dbReference type="InterPro" id="IPR016032">
    <property type="entry name" value="Sig_transdc_resp-reg_C-effctor"/>
</dbReference>
<evidence type="ECO:0000256" key="2">
    <source>
        <dbReference type="ARBA" id="ARBA00023125"/>
    </source>
</evidence>
<dbReference type="Gene3D" id="3.40.50.2300">
    <property type="match status" value="1"/>
</dbReference>
<dbReference type="Gene3D" id="1.10.10.10">
    <property type="entry name" value="Winged helix-like DNA-binding domain superfamily/Winged helix DNA-binding domain"/>
    <property type="match status" value="1"/>
</dbReference>
<dbReference type="InterPro" id="IPR036388">
    <property type="entry name" value="WH-like_DNA-bd_sf"/>
</dbReference>
<gene>
    <name evidence="5" type="ORF">UFOPK1440_00708</name>
</gene>
<evidence type="ECO:0000256" key="1">
    <source>
        <dbReference type="ARBA" id="ARBA00022553"/>
    </source>
</evidence>
<dbReference type="PROSITE" id="PS50043">
    <property type="entry name" value="HTH_LUXR_2"/>
    <property type="match status" value="1"/>
</dbReference>
<dbReference type="Pfam" id="PF00072">
    <property type="entry name" value="Response_reg"/>
    <property type="match status" value="1"/>
</dbReference>
<organism evidence="5">
    <name type="scientific">freshwater metagenome</name>
    <dbReference type="NCBI Taxonomy" id="449393"/>
    <lineage>
        <taxon>unclassified sequences</taxon>
        <taxon>metagenomes</taxon>
        <taxon>ecological metagenomes</taxon>
    </lineage>
</organism>
<feature type="domain" description="Response regulatory" evidence="4">
    <location>
        <begin position="8"/>
        <end position="123"/>
    </location>
</feature>
<evidence type="ECO:0000313" key="5">
    <source>
        <dbReference type="EMBL" id="CAB4544833.1"/>
    </source>
</evidence>
<dbReference type="SUPFAM" id="SSF52172">
    <property type="entry name" value="CheY-like"/>
    <property type="match status" value="1"/>
</dbReference>
<dbReference type="PANTHER" id="PTHR45566">
    <property type="entry name" value="HTH-TYPE TRANSCRIPTIONAL REGULATOR YHJB-RELATED"/>
    <property type="match status" value="1"/>
</dbReference>
<dbReference type="AlphaFoldDB" id="A0A6J6C2W0"/>
<dbReference type="GO" id="GO:0000160">
    <property type="term" value="P:phosphorelay signal transduction system"/>
    <property type="evidence" value="ECO:0007669"/>
    <property type="project" value="InterPro"/>
</dbReference>
<dbReference type="PANTHER" id="PTHR45566:SF1">
    <property type="entry name" value="HTH-TYPE TRANSCRIPTIONAL REGULATOR YHJB-RELATED"/>
    <property type="match status" value="1"/>
</dbReference>
<evidence type="ECO:0000259" key="3">
    <source>
        <dbReference type="PROSITE" id="PS50043"/>
    </source>
</evidence>
<dbReference type="SMART" id="SM00421">
    <property type="entry name" value="HTH_LUXR"/>
    <property type="match status" value="1"/>
</dbReference>
<sequence>MSKISQRRILVVDDHHIIRAGLISALSAHGWSDISQATSLRSANELIAKESFDLILTDNYLGDGEGLNLAQPAQRHNPEVKVALFTFEANWALIERARALGFTLFISKESSINTIMTALDDLTQARDGLAIYAPSLPRKSAIITPLTKSEIEVLSLLSQGLTAREIAVIRYNSEATIKSHVAAILRKLGSRNRVEAIQKARELSLISTSQIEY</sequence>
<dbReference type="GO" id="GO:0003677">
    <property type="term" value="F:DNA binding"/>
    <property type="evidence" value="ECO:0007669"/>
    <property type="project" value="UniProtKB-KW"/>
</dbReference>
<dbReference type="CDD" id="cd06170">
    <property type="entry name" value="LuxR_C_like"/>
    <property type="match status" value="1"/>
</dbReference>
<dbReference type="InterPro" id="IPR001789">
    <property type="entry name" value="Sig_transdc_resp-reg_receiver"/>
</dbReference>
<dbReference type="PRINTS" id="PR00038">
    <property type="entry name" value="HTHLUXR"/>
</dbReference>
<dbReference type="SUPFAM" id="SSF46894">
    <property type="entry name" value="C-terminal effector domain of the bipartite response regulators"/>
    <property type="match status" value="1"/>
</dbReference>
<accession>A0A6J6C2W0</accession>
<dbReference type="PROSITE" id="PS50110">
    <property type="entry name" value="RESPONSE_REGULATORY"/>
    <property type="match status" value="1"/>
</dbReference>
<keyword evidence="1" id="KW-0597">Phosphoprotein</keyword>
<reference evidence="5" key="1">
    <citation type="submission" date="2020-05" db="EMBL/GenBank/DDBJ databases">
        <authorList>
            <person name="Chiriac C."/>
            <person name="Salcher M."/>
            <person name="Ghai R."/>
            <person name="Kavagutti S V."/>
        </authorList>
    </citation>
    <scope>NUCLEOTIDE SEQUENCE</scope>
</reference>
<dbReference type="CDD" id="cd17535">
    <property type="entry name" value="REC_NarL-like"/>
    <property type="match status" value="1"/>
</dbReference>
<dbReference type="GO" id="GO:0006355">
    <property type="term" value="P:regulation of DNA-templated transcription"/>
    <property type="evidence" value="ECO:0007669"/>
    <property type="project" value="InterPro"/>
</dbReference>
<dbReference type="SMART" id="SM00448">
    <property type="entry name" value="REC"/>
    <property type="match status" value="1"/>
</dbReference>
<dbReference type="Pfam" id="PF00196">
    <property type="entry name" value="GerE"/>
    <property type="match status" value="1"/>
</dbReference>
<dbReference type="EMBL" id="CAEZSP010000032">
    <property type="protein sequence ID" value="CAB4544833.1"/>
    <property type="molecule type" value="Genomic_DNA"/>
</dbReference>
<dbReference type="InterPro" id="IPR051015">
    <property type="entry name" value="EvgA-like"/>
</dbReference>
<keyword evidence="2" id="KW-0238">DNA-binding</keyword>
<evidence type="ECO:0000259" key="4">
    <source>
        <dbReference type="PROSITE" id="PS50110"/>
    </source>
</evidence>
<feature type="domain" description="HTH luxR-type" evidence="3">
    <location>
        <begin position="139"/>
        <end position="204"/>
    </location>
</feature>